<reference evidence="3 4" key="1">
    <citation type="submission" date="2016-10" db="EMBL/GenBank/DDBJ databases">
        <authorList>
            <person name="de Groot N.N."/>
        </authorList>
    </citation>
    <scope>NUCLEOTIDE SEQUENCE [LARGE SCALE GENOMIC DNA]</scope>
    <source>
        <strain evidence="3 4">DSM 6059</strain>
    </source>
</reference>
<evidence type="ECO:0000313" key="3">
    <source>
        <dbReference type="EMBL" id="SFB90442.1"/>
    </source>
</evidence>
<keyword evidence="1" id="KW-1133">Transmembrane helix</keyword>
<feature type="signal peptide" evidence="2">
    <location>
        <begin position="1"/>
        <end position="30"/>
    </location>
</feature>
<dbReference type="STRING" id="1123010.SAMN02745724_00437"/>
<dbReference type="Gene3D" id="1.20.5.230">
    <property type="match status" value="1"/>
</dbReference>
<sequence>MKNVLKAKLAKTSKFLSGVALTVGAGLAHAIDTTKVGASITAAETDALTTGEFVIGSVASLVVIGLIIGIVRKI</sequence>
<keyword evidence="1" id="KW-0812">Transmembrane</keyword>
<feature type="chain" id="PRO_5011709856" description="Bacteriophage coat protein B" evidence="2">
    <location>
        <begin position="31"/>
        <end position="74"/>
    </location>
</feature>
<feature type="transmembrane region" description="Helical" evidence="1">
    <location>
        <begin position="54"/>
        <end position="71"/>
    </location>
</feature>
<dbReference type="Proteomes" id="UP000198862">
    <property type="component" value="Unassembled WGS sequence"/>
</dbReference>
<gene>
    <name evidence="3" type="ORF">SAMN02745724_00437</name>
</gene>
<accession>A0A1I1EUT2</accession>
<evidence type="ECO:0008006" key="5">
    <source>
        <dbReference type="Google" id="ProtNLM"/>
    </source>
</evidence>
<keyword evidence="1" id="KW-0472">Membrane</keyword>
<evidence type="ECO:0000256" key="2">
    <source>
        <dbReference type="SAM" id="SignalP"/>
    </source>
</evidence>
<dbReference type="Pfam" id="PF05356">
    <property type="entry name" value="Phage_Coat_B"/>
    <property type="match status" value="1"/>
</dbReference>
<proteinExistence type="predicted"/>
<evidence type="ECO:0000313" key="4">
    <source>
        <dbReference type="Proteomes" id="UP000198862"/>
    </source>
</evidence>
<dbReference type="InterPro" id="IPR008020">
    <property type="entry name" value="G8P"/>
</dbReference>
<organism evidence="3 4">
    <name type="scientific">Pseudoalteromonas denitrificans DSM 6059</name>
    <dbReference type="NCBI Taxonomy" id="1123010"/>
    <lineage>
        <taxon>Bacteria</taxon>
        <taxon>Pseudomonadati</taxon>
        <taxon>Pseudomonadota</taxon>
        <taxon>Gammaproteobacteria</taxon>
        <taxon>Alteromonadales</taxon>
        <taxon>Pseudoalteromonadaceae</taxon>
        <taxon>Pseudoalteromonas</taxon>
    </lineage>
</organism>
<name>A0A1I1EUT2_9GAMM</name>
<keyword evidence="4" id="KW-1185">Reference proteome</keyword>
<keyword evidence="2" id="KW-0732">Signal</keyword>
<evidence type="ECO:0000256" key="1">
    <source>
        <dbReference type="SAM" id="Phobius"/>
    </source>
</evidence>
<dbReference type="EMBL" id="FOLO01000002">
    <property type="protein sequence ID" value="SFB90442.1"/>
    <property type="molecule type" value="Genomic_DNA"/>
</dbReference>
<dbReference type="AlphaFoldDB" id="A0A1I1EUT2"/>
<protein>
    <recommendedName>
        <fullName evidence="5">Bacteriophage coat protein B</fullName>
    </recommendedName>
</protein>
<dbReference type="RefSeq" id="WP_091979429.1">
    <property type="nucleotide sequence ID" value="NZ_FOLO01000002.1"/>
</dbReference>
<dbReference type="OrthoDB" id="9873571at2"/>